<dbReference type="AlphaFoldDB" id="A0A7X2ZAN0"/>
<dbReference type="InterPro" id="IPR016169">
    <property type="entry name" value="FAD-bd_PCMH_sub2"/>
</dbReference>
<name>A0A7X2ZAN0_9BACL</name>
<evidence type="ECO:0000259" key="4">
    <source>
        <dbReference type="PROSITE" id="PS51387"/>
    </source>
</evidence>
<evidence type="ECO:0000256" key="1">
    <source>
        <dbReference type="ARBA" id="ARBA00022630"/>
    </source>
</evidence>
<dbReference type="Gene3D" id="3.30.465.10">
    <property type="match status" value="1"/>
</dbReference>
<dbReference type="SMART" id="SM01092">
    <property type="entry name" value="CO_deh_flav_C"/>
    <property type="match status" value="1"/>
</dbReference>
<evidence type="ECO:0000256" key="3">
    <source>
        <dbReference type="ARBA" id="ARBA00023002"/>
    </source>
</evidence>
<dbReference type="PROSITE" id="PS51387">
    <property type="entry name" value="FAD_PCMH"/>
    <property type="match status" value="1"/>
</dbReference>
<dbReference type="InterPro" id="IPR051312">
    <property type="entry name" value="Diverse_Substr_Oxidored"/>
</dbReference>
<dbReference type="SUPFAM" id="SSF55447">
    <property type="entry name" value="CO dehydrogenase flavoprotein C-terminal domain-like"/>
    <property type="match status" value="1"/>
</dbReference>
<keyword evidence="6" id="KW-1185">Reference proteome</keyword>
<dbReference type="Pfam" id="PF03450">
    <property type="entry name" value="CO_deh_flav_C"/>
    <property type="match status" value="1"/>
</dbReference>
<dbReference type="Pfam" id="PF00941">
    <property type="entry name" value="FAD_binding_5"/>
    <property type="match status" value="1"/>
</dbReference>
<dbReference type="RefSeq" id="WP_155614456.1">
    <property type="nucleotide sequence ID" value="NZ_WNZX01000005.1"/>
</dbReference>
<dbReference type="InterPro" id="IPR036683">
    <property type="entry name" value="CO_DH_flav_C_dom_sf"/>
</dbReference>
<keyword evidence="3" id="KW-0560">Oxidoreductase</keyword>
<dbReference type="GO" id="GO:0016491">
    <property type="term" value="F:oxidoreductase activity"/>
    <property type="evidence" value="ECO:0007669"/>
    <property type="project" value="UniProtKB-KW"/>
</dbReference>
<dbReference type="InterPro" id="IPR002346">
    <property type="entry name" value="Mopterin_DH_FAD-bd"/>
</dbReference>
<evidence type="ECO:0000313" key="6">
    <source>
        <dbReference type="Proteomes" id="UP000450917"/>
    </source>
</evidence>
<evidence type="ECO:0000256" key="2">
    <source>
        <dbReference type="ARBA" id="ARBA00022827"/>
    </source>
</evidence>
<dbReference type="InterPro" id="IPR036318">
    <property type="entry name" value="FAD-bd_PCMH-like_sf"/>
</dbReference>
<dbReference type="GO" id="GO:0071949">
    <property type="term" value="F:FAD binding"/>
    <property type="evidence" value="ECO:0007669"/>
    <property type="project" value="InterPro"/>
</dbReference>
<dbReference type="InterPro" id="IPR005107">
    <property type="entry name" value="CO_DH_flav_C"/>
</dbReference>
<protein>
    <submittedName>
        <fullName evidence="5">Molybdopterin dehydrogenase</fullName>
    </submittedName>
</protein>
<dbReference type="Proteomes" id="UP000450917">
    <property type="component" value="Unassembled WGS sequence"/>
</dbReference>
<feature type="domain" description="FAD-binding PCMH-type" evidence="4">
    <location>
        <begin position="8"/>
        <end position="182"/>
    </location>
</feature>
<gene>
    <name evidence="5" type="ORF">GNP93_08570</name>
</gene>
<dbReference type="EMBL" id="WNZX01000005">
    <property type="protein sequence ID" value="MUG70733.1"/>
    <property type="molecule type" value="Genomic_DNA"/>
</dbReference>
<dbReference type="Gene3D" id="3.30.390.50">
    <property type="entry name" value="CO dehydrogenase flavoprotein, C-terminal domain"/>
    <property type="match status" value="1"/>
</dbReference>
<keyword evidence="2" id="KW-0274">FAD</keyword>
<proteinExistence type="predicted"/>
<evidence type="ECO:0000313" key="5">
    <source>
        <dbReference type="EMBL" id="MUG70733.1"/>
    </source>
</evidence>
<reference evidence="5 6" key="1">
    <citation type="submission" date="2019-11" db="EMBL/GenBank/DDBJ databases">
        <title>Draft genome sequences of five Paenibacillus species of dairy origin.</title>
        <authorList>
            <person name="Olajide A.M."/>
            <person name="Chen S."/>
            <person name="Lapointe G."/>
        </authorList>
    </citation>
    <scope>NUCLEOTIDE SEQUENCE [LARGE SCALE GENOMIC DNA]</scope>
    <source>
        <strain evidence="5 6">2CS3</strain>
    </source>
</reference>
<accession>A0A7X2ZAN0</accession>
<dbReference type="SUPFAM" id="SSF56176">
    <property type="entry name" value="FAD-binding/transporter-associated domain-like"/>
    <property type="match status" value="1"/>
</dbReference>
<dbReference type="PANTHER" id="PTHR42659">
    <property type="entry name" value="XANTHINE DEHYDROGENASE SUBUNIT C-RELATED"/>
    <property type="match status" value="1"/>
</dbReference>
<dbReference type="InterPro" id="IPR016166">
    <property type="entry name" value="FAD-bd_PCMH"/>
</dbReference>
<sequence>MAVGEYPLPEMRKRVWQPRTLAEAWQLKRTLGEQTVIVSGGTLLRTQWEAGTAIMPGHLISLESVPEVQVCEAGGAAIRIGAGVTLAACQRWGDAPSLLKEACRRIAAPSIRRLGTIGGNVMSASGDSLPALAVTDAELVWYDGSGSVAEPVGAWLEQRRAVGGSAKETRLLKEVRWSRKADDQEACGYYEKVGRREGFCPSVVTVAGQFRLDAAGRLRGVRLAAGSAAAVACRLAEAEALLEGSVWSADLRRSVHQAVMEGFDGGADAFATAAYRKRAAAHLLTAFLEERAGCRGD</sequence>
<organism evidence="5 6">
    <name type="scientific">Paenibacillus validus</name>
    <dbReference type="NCBI Taxonomy" id="44253"/>
    <lineage>
        <taxon>Bacteria</taxon>
        <taxon>Bacillati</taxon>
        <taxon>Bacillota</taxon>
        <taxon>Bacilli</taxon>
        <taxon>Bacillales</taxon>
        <taxon>Paenibacillaceae</taxon>
        <taxon>Paenibacillus</taxon>
    </lineage>
</organism>
<dbReference type="PANTHER" id="PTHR42659:SF2">
    <property type="entry name" value="XANTHINE DEHYDROGENASE SUBUNIT C-RELATED"/>
    <property type="match status" value="1"/>
</dbReference>
<keyword evidence="1" id="KW-0285">Flavoprotein</keyword>
<comment type="caution">
    <text evidence="5">The sequence shown here is derived from an EMBL/GenBank/DDBJ whole genome shotgun (WGS) entry which is preliminary data.</text>
</comment>